<comment type="caution">
    <text evidence="1">The sequence shown here is derived from an EMBL/GenBank/DDBJ whole genome shotgun (WGS) entry which is preliminary data.</text>
</comment>
<reference evidence="1 2" key="1">
    <citation type="journal article" date="2015" name="Genome Biol. Evol.">
        <title>Comparative Genomics of a Bacterivorous Green Alga Reveals Evolutionary Causalities and Consequences of Phago-Mixotrophic Mode of Nutrition.</title>
        <authorList>
            <person name="Burns J.A."/>
            <person name="Paasch A."/>
            <person name="Narechania A."/>
            <person name="Kim E."/>
        </authorList>
    </citation>
    <scope>NUCLEOTIDE SEQUENCE [LARGE SCALE GENOMIC DNA]</scope>
    <source>
        <strain evidence="1 2">PLY_AMNH</strain>
    </source>
</reference>
<dbReference type="AlphaFoldDB" id="A0AAE0EUB7"/>
<accession>A0AAE0EUB7</accession>
<proteinExistence type="predicted"/>
<evidence type="ECO:0000313" key="2">
    <source>
        <dbReference type="Proteomes" id="UP001190700"/>
    </source>
</evidence>
<sequence length="87" mass="9517">MPAPYDVFGTRTYDQLAKLPQSSLQNEHKTLAPIMSSLLGATEFSEYVEAASADLAHGRLEEAFDIRLGHAAQGAHHTLGNRHMTPQ</sequence>
<name>A0AAE0EUB7_9CHLO</name>
<gene>
    <name evidence="1" type="ORF">CYMTET_49256</name>
</gene>
<evidence type="ECO:0000313" key="1">
    <source>
        <dbReference type="EMBL" id="KAK3240936.1"/>
    </source>
</evidence>
<dbReference type="EMBL" id="LGRX02033513">
    <property type="protein sequence ID" value="KAK3240936.1"/>
    <property type="molecule type" value="Genomic_DNA"/>
</dbReference>
<keyword evidence="2" id="KW-1185">Reference proteome</keyword>
<organism evidence="1 2">
    <name type="scientific">Cymbomonas tetramitiformis</name>
    <dbReference type="NCBI Taxonomy" id="36881"/>
    <lineage>
        <taxon>Eukaryota</taxon>
        <taxon>Viridiplantae</taxon>
        <taxon>Chlorophyta</taxon>
        <taxon>Pyramimonadophyceae</taxon>
        <taxon>Pyramimonadales</taxon>
        <taxon>Pyramimonadaceae</taxon>
        <taxon>Cymbomonas</taxon>
    </lineage>
</organism>
<dbReference type="Proteomes" id="UP001190700">
    <property type="component" value="Unassembled WGS sequence"/>
</dbReference>
<protein>
    <submittedName>
        <fullName evidence="1">Uncharacterized protein</fullName>
    </submittedName>
</protein>